<feature type="region of interest" description="Disordered" evidence="1">
    <location>
        <begin position="41"/>
        <end position="84"/>
    </location>
</feature>
<evidence type="ECO:0000256" key="1">
    <source>
        <dbReference type="SAM" id="MobiDB-lite"/>
    </source>
</evidence>
<dbReference type="AlphaFoldDB" id="A0AAV2NRF4"/>
<accession>A0AAV2NRF4</accession>
<keyword evidence="3" id="KW-1185">Reference proteome</keyword>
<reference evidence="2" key="1">
    <citation type="submission" date="2024-04" db="EMBL/GenBank/DDBJ databases">
        <authorList>
            <consortium name="Molecular Ecology Group"/>
        </authorList>
    </citation>
    <scope>NUCLEOTIDE SEQUENCE</scope>
</reference>
<organism evidence="2 3">
    <name type="scientific">Lasius platythorax</name>
    <dbReference type="NCBI Taxonomy" id="488582"/>
    <lineage>
        <taxon>Eukaryota</taxon>
        <taxon>Metazoa</taxon>
        <taxon>Ecdysozoa</taxon>
        <taxon>Arthropoda</taxon>
        <taxon>Hexapoda</taxon>
        <taxon>Insecta</taxon>
        <taxon>Pterygota</taxon>
        <taxon>Neoptera</taxon>
        <taxon>Endopterygota</taxon>
        <taxon>Hymenoptera</taxon>
        <taxon>Apocrita</taxon>
        <taxon>Aculeata</taxon>
        <taxon>Formicoidea</taxon>
        <taxon>Formicidae</taxon>
        <taxon>Formicinae</taxon>
        <taxon>Lasius</taxon>
        <taxon>Lasius</taxon>
    </lineage>
</organism>
<feature type="compositionally biased region" description="Basic and acidic residues" evidence="1">
    <location>
        <begin position="67"/>
        <end position="80"/>
    </location>
</feature>
<name>A0AAV2NRF4_9HYME</name>
<feature type="compositionally biased region" description="Acidic residues" evidence="1">
    <location>
        <begin position="42"/>
        <end position="66"/>
    </location>
</feature>
<evidence type="ECO:0000313" key="3">
    <source>
        <dbReference type="Proteomes" id="UP001497644"/>
    </source>
</evidence>
<sequence length="145" mass="16612">MHVTEYEPDGVSSWLAQPMPQRREALGKVYLYKCNRHLRDPEESDAIAEEDGNDDDDDYDKDDDSDEGARRTSRAGKDRPNGSTRIVRRVLMDYPSTRKPVDQREFIVTAFTIDVYSYLDKRLDIDVTSECQTNTIISLTISDSA</sequence>
<dbReference type="Proteomes" id="UP001497644">
    <property type="component" value="Chromosome 3"/>
</dbReference>
<proteinExistence type="predicted"/>
<protein>
    <submittedName>
        <fullName evidence="2">Uncharacterized protein</fullName>
    </submittedName>
</protein>
<dbReference type="EMBL" id="OZ034826">
    <property type="protein sequence ID" value="CAL1682391.1"/>
    <property type="molecule type" value="Genomic_DNA"/>
</dbReference>
<gene>
    <name evidence="2" type="ORF">LPLAT_LOCUS8215</name>
</gene>
<evidence type="ECO:0000313" key="2">
    <source>
        <dbReference type="EMBL" id="CAL1682391.1"/>
    </source>
</evidence>